<reference evidence="5" key="3">
    <citation type="submission" date="2018-08" db="UniProtKB">
        <authorList>
            <consortium name="EnsemblPlants"/>
        </authorList>
    </citation>
    <scope>IDENTIFICATION</scope>
    <source>
        <strain evidence="5">cv. Bd21</strain>
    </source>
</reference>
<dbReference type="PANTHER" id="PTHR31636">
    <property type="entry name" value="OSJNBA0084A10.13 PROTEIN-RELATED"/>
    <property type="match status" value="1"/>
</dbReference>
<comment type="caution">
    <text evidence="3">Lacks conserved residue(s) required for the propagation of feature annotation.</text>
</comment>
<evidence type="ECO:0000313" key="6">
    <source>
        <dbReference type="Proteomes" id="UP000008810"/>
    </source>
</evidence>
<gene>
    <name evidence="5" type="primary">LOC100821032</name>
    <name evidence="4" type="ORF">BRADI_4g09238v3</name>
</gene>
<evidence type="ECO:0000256" key="1">
    <source>
        <dbReference type="ARBA" id="ARBA00023015"/>
    </source>
</evidence>
<comment type="similarity">
    <text evidence="3">Belongs to the GRAS family.</text>
</comment>
<feature type="region of interest" description="Leucine repeat I (LRI)" evidence="3">
    <location>
        <begin position="245"/>
        <end position="305"/>
    </location>
</feature>
<accession>A0A0Q3H129</accession>
<dbReference type="PROSITE" id="PS50985">
    <property type="entry name" value="GRAS"/>
    <property type="match status" value="1"/>
</dbReference>
<feature type="region of interest" description="SAW" evidence="3">
    <location>
        <begin position="545"/>
        <end position="620"/>
    </location>
</feature>
<dbReference type="RefSeq" id="XP_003575626.3">
    <property type="nucleotide sequence ID" value="XM_003575578.3"/>
</dbReference>
<sequence length="630" mass="71686">MAVTQEDQLLGVVESAPLPRSVSLDLPQTTHGDSKQPQDDLSLAYISRMLMEDDIVDKFVCQYPDQPKLLQAEQHFARILSTAATTSYEAQESSAPDALASALLPSEVHDPAFFSSGTVELSSTLFPVECSTSMNKMSHMAFFKGIEEGKMFLPRDNLMVDSRGCMNKFDMGGVTEPAMGRSSKRIAVLVQTDPEEDDMLKKMLDRLILNGYDRYPSEMQDLIITLDKENIRRHRRRGARQMVVTDLEMLLIRCAEAVASNDRSSASELLERIKWHSSPRGNARQRLAHYFAQALEARVAGTGRQFYQPLIGMRTSTVEYIKAYHLYSATFCFGKVAFLFSNKTIYNAIAGRRKLHIVHYGINTGLQWPDLIQWLADREGGPPEVRMTSIDRPQPGFRPSEQIEEAGHRLTNYAIKFGVSIKFHAITAEPEAVRAEDLHIDPDEVLVVNSLFQFRNLMDESLAFDRVSPRDKVLNTIRKMKPSVFIHGISNGSYGSAVFRTRFRHALHNFTALFDVMETTIPRNNDKRLQLERDFFARSAMNMIACEGADRVERPQNYREWQMRNHRAGLRQLPLDPDVVLMLKEEVRNKYHKHFMINEHHQLLLQGWKGRALYAHSTWAADDAGGSDLT</sequence>
<dbReference type="GO" id="GO:0003700">
    <property type="term" value="F:DNA-binding transcription factor activity"/>
    <property type="evidence" value="ECO:0000318"/>
    <property type="project" value="GO_Central"/>
</dbReference>
<evidence type="ECO:0000256" key="2">
    <source>
        <dbReference type="ARBA" id="ARBA00023163"/>
    </source>
</evidence>
<keyword evidence="6" id="KW-1185">Reference proteome</keyword>
<dbReference type="STRING" id="15368.A0A0Q3H129"/>
<dbReference type="Pfam" id="PF03514">
    <property type="entry name" value="GRAS"/>
    <property type="match status" value="1"/>
</dbReference>
<dbReference type="GO" id="GO:0043565">
    <property type="term" value="F:sequence-specific DNA binding"/>
    <property type="evidence" value="ECO:0000318"/>
    <property type="project" value="GO_Central"/>
</dbReference>
<dbReference type="OrthoDB" id="47276at2759"/>
<reference evidence="4 5" key="1">
    <citation type="journal article" date="2010" name="Nature">
        <title>Genome sequencing and analysis of the model grass Brachypodium distachyon.</title>
        <authorList>
            <consortium name="International Brachypodium Initiative"/>
        </authorList>
    </citation>
    <scope>NUCLEOTIDE SEQUENCE [LARGE SCALE GENOMIC DNA]</scope>
    <source>
        <strain evidence="4">Bd21</strain>
        <strain evidence="5">cv. Bd21</strain>
    </source>
</reference>
<dbReference type="EnsemblPlants" id="KQJ87066">
    <property type="protein sequence ID" value="KQJ87066"/>
    <property type="gene ID" value="BRADI_4g09238v3"/>
</dbReference>
<dbReference type="GO" id="GO:0006355">
    <property type="term" value="P:regulation of DNA-templated transcription"/>
    <property type="evidence" value="ECO:0000318"/>
    <property type="project" value="GO_Central"/>
</dbReference>
<name>A0A0Q3H129_BRADI</name>
<evidence type="ECO:0000313" key="5">
    <source>
        <dbReference type="EnsemblPlants" id="KQJ87066"/>
    </source>
</evidence>
<proteinExistence type="inferred from homology"/>
<dbReference type="InterPro" id="IPR005202">
    <property type="entry name" value="TF_GRAS"/>
</dbReference>
<feature type="region of interest" description="VHIID" evidence="3">
    <location>
        <begin position="324"/>
        <end position="389"/>
    </location>
</feature>
<evidence type="ECO:0000256" key="3">
    <source>
        <dbReference type="PROSITE-ProRule" id="PRU01191"/>
    </source>
</evidence>
<keyword evidence="1" id="KW-0805">Transcription regulation</keyword>
<organism evidence="4">
    <name type="scientific">Brachypodium distachyon</name>
    <name type="common">Purple false brome</name>
    <name type="synonym">Trachynia distachya</name>
    <dbReference type="NCBI Taxonomy" id="15368"/>
    <lineage>
        <taxon>Eukaryota</taxon>
        <taxon>Viridiplantae</taxon>
        <taxon>Streptophyta</taxon>
        <taxon>Embryophyta</taxon>
        <taxon>Tracheophyta</taxon>
        <taxon>Spermatophyta</taxon>
        <taxon>Magnoliopsida</taxon>
        <taxon>Liliopsida</taxon>
        <taxon>Poales</taxon>
        <taxon>Poaceae</taxon>
        <taxon>BOP clade</taxon>
        <taxon>Pooideae</taxon>
        <taxon>Stipodae</taxon>
        <taxon>Brachypodieae</taxon>
        <taxon>Brachypodium</taxon>
    </lineage>
</organism>
<reference evidence="4" key="2">
    <citation type="submission" date="2017-06" db="EMBL/GenBank/DDBJ databases">
        <title>WGS assembly of Brachypodium distachyon.</title>
        <authorList>
            <consortium name="The International Brachypodium Initiative"/>
            <person name="Lucas S."/>
            <person name="Harmon-Smith M."/>
            <person name="Lail K."/>
            <person name="Tice H."/>
            <person name="Grimwood J."/>
            <person name="Bruce D."/>
            <person name="Barry K."/>
            <person name="Shu S."/>
            <person name="Lindquist E."/>
            <person name="Wang M."/>
            <person name="Pitluck S."/>
            <person name="Vogel J.P."/>
            <person name="Garvin D.F."/>
            <person name="Mockler T.C."/>
            <person name="Schmutz J."/>
            <person name="Rokhsar D."/>
            <person name="Bevan M.W."/>
        </authorList>
    </citation>
    <scope>NUCLEOTIDE SEQUENCE</scope>
    <source>
        <strain evidence="4">Bd21</strain>
    </source>
</reference>
<dbReference type="AlphaFoldDB" id="A0A0Q3H129"/>
<feature type="region of interest" description="Leucine repeat II (LRII)" evidence="3">
    <location>
        <begin position="405"/>
        <end position="437"/>
    </location>
</feature>
<keyword evidence="2" id="KW-0804">Transcription</keyword>
<dbReference type="EMBL" id="CM000883">
    <property type="protein sequence ID" value="KQJ87066.1"/>
    <property type="molecule type" value="Genomic_DNA"/>
</dbReference>
<protein>
    <submittedName>
        <fullName evidence="4 5">Uncharacterized protein</fullName>
    </submittedName>
</protein>
<dbReference type="GO" id="GO:0005634">
    <property type="term" value="C:nucleus"/>
    <property type="evidence" value="ECO:0000318"/>
    <property type="project" value="GO_Central"/>
</dbReference>
<evidence type="ECO:0000313" key="4">
    <source>
        <dbReference type="EMBL" id="KQJ87066.1"/>
    </source>
</evidence>
<dbReference type="GeneID" id="100821032"/>
<dbReference type="Gramene" id="KQJ87066">
    <property type="protein sequence ID" value="KQJ87066"/>
    <property type="gene ID" value="BRADI_4g09238v3"/>
</dbReference>
<dbReference type="Proteomes" id="UP000008810">
    <property type="component" value="Chromosome 4"/>
</dbReference>